<dbReference type="Pfam" id="PF08447">
    <property type="entry name" value="PAS_3"/>
    <property type="match status" value="1"/>
</dbReference>
<gene>
    <name evidence="2" type="ORF">VOP03_16670</name>
</gene>
<protein>
    <submittedName>
        <fullName evidence="2">PAS domain S-box protein</fullName>
    </submittedName>
</protein>
<dbReference type="CDD" id="cd00130">
    <property type="entry name" value="PAS"/>
    <property type="match status" value="1"/>
</dbReference>
<dbReference type="InterPro" id="IPR013655">
    <property type="entry name" value="PAS_fold_3"/>
</dbReference>
<dbReference type="SMART" id="SM00091">
    <property type="entry name" value="PAS"/>
    <property type="match status" value="1"/>
</dbReference>
<dbReference type="InterPro" id="IPR035965">
    <property type="entry name" value="PAS-like_dom_sf"/>
</dbReference>
<feature type="non-terminal residue" evidence="2">
    <location>
        <position position="1"/>
    </location>
</feature>
<dbReference type="EMBL" id="JAYMGW010000041">
    <property type="protein sequence ID" value="MEC4266982.1"/>
    <property type="molecule type" value="Genomic_DNA"/>
</dbReference>
<comment type="caution">
    <text evidence="2">The sequence shown here is derived from an EMBL/GenBank/DDBJ whole genome shotgun (WGS) entry which is preliminary data.</text>
</comment>
<feature type="domain" description="PAS" evidence="1">
    <location>
        <begin position="148"/>
        <end position="218"/>
    </location>
</feature>
<dbReference type="NCBIfam" id="TIGR00229">
    <property type="entry name" value="sensory_box"/>
    <property type="match status" value="1"/>
</dbReference>
<dbReference type="RefSeq" id="WP_326280429.1">
    <property type="nucleotide sequence ID" value="NZ_JAYKYV010000038.1"/>
</dbReference>
<evidence type="ECO:0000313" key="2">
    <source>
        <dbReference type="EMBL" id="MEC4266982.1"/>
    </source>
</evidence>
<dbReference type="InterPro" id="IPR000014">
    <property type="entry name" value="PAS"/>
</dbReference>
<reference evidence="2 3" key="1">
    <citation type="submission" date="2024-01" db="EMBL/GenBank/DDBJ databases">
        <title>The strains designed SYSU M86414 and SYSU M84420 isolated from the marine sediment in San Sha City (Hainan Province, China).</title>
        <authorList>
            <person name="Guo D."/>
        </authorList>
    </citation>
    <scope>NUCLEOTIDE SEQUENCE [LARGE SCALE GENOMIC DNA]</scope>
    <source>
        <strain evidence="2 3">SYSU M84420</strain>
    </source>
</reference>
<keyword evidence="3" id="KW-1185">Reference proteome</keyword>
<feature type="non-terminal residue" evidence="2">
    <location>
        <position position="277"/>
    </location>
</feature>
<evidence type="ECO:0000259" key="1">
    <source>
        <dbReference type="PROSITE" id="PS50112"/>
    </source>
</evidence>
<organism evidence="2 3">
    <name type="scientific">Flagellimonas halotolerans</name>
    <dbReference type="NCBI Taxonomy" id="3112164"/>
    <lineage>
        <taxon>Bacteria</taxon>
        <taxon>Pseudomonadati</taxon>
        <taxon>Bacteroidota</taxon>
        <taxon>Flavobacteriia</taxon>
        <taxon>Flavobacteriales</taxon>
        <taxon>Flavobacteriaceae</taxon>
        <taxon>Flagellimonas</taxon>
    </lineage>
</organism>
<dbReference type="PROSITE" id="PS50112">
    <property type="entry name" value="PAS"/>
    <property type="match status" value="1"/>
</dbReference>
<evidence type="ECO:0000313" key="3">
    <source>
        <dbReference type="Proteomes" id="UP001355298"/>
    </source>
</evidence>
<dbReference type="InterPro" id="IPR013656">
    <property type="entry name" value="PAS_4"/>
</dbReference>
<name>A0ABU6IVG0_9FLAO</name>
<proteinExistence type="predicted"/>
<accession>A0ABU6IVG0</accession>
<dbReference type="SUPFAM" id="SSF55785">
    <property type="entry name" value="PYP-like sensor domain (PAS domain)"/>
    <property type="match status" value="2"/>
</dbReference>
<dbReference type="Gene3D" id="3.30.450.20">
    <property type="entry name" value="PAS domain"/>
    <property type="match status" value="2"/>
</dbReference>
<dbReference type="Proteomes" id="UP001355298">
    <property type="component" value="Unassembled WGS sequence"/>
</dbReference>
<sequence>TPYKLADGTVLFNSMIFDITEEVKLTHLLEETSELSKIGSWEMELLSEPGNDTMYWSPMVRKIIEVDENYDASLSGGLEFYTPESRPMVEKGIEELIEKGTEYDQEVLLKTSSGKEKWVRLIGKSERVNGACTKIYGSMQDIHTMKTTQLQLQEILGSISDAFHAVDKDWNFTYFNKEAENLLGKKSDEVLGQNIWELFSPALGTELESVYRRVAKQGRAESFEYRYPGNGAWYEINTYPSNGGVSAYFKNIDERKRAAGALEAAFREKNQILESIG</sequence>
<dbReference type="Pfam" id="PF08448">
    <property type="entry name" value="PAS_4"/>
    <property type="match status" value="1"/>
</dbReference>